<dbReference type="PANTHER" id="PTHR47986:SF32">
    <property type="entry name" value="LEUCINE-RICH REPEAT-CONTAINING N-TERMINAL PLANT-TYPE DOMAIN-CONTAINING PROTEIN"/>
    <property type="match status" value="1"/>
</dbReference>
<dbReference type="Gene3D" id="3.80.10.10">
    <property type="entry name" value="Ribonuclease Inhibitor"/>
    <property type="match status" value="3"/>
</dbReference>
<dbReference type="PANTHER" id="PTHR47986">
    <property type="entry name" value="OSJNBA0070M12.3 PROTEIN"/>
    <property type="match status" value="1"/>
</dbReference>
<name>A0A2S8FS92_9BACT</name>
<evidence type="ECO:0000256" key="8">
    <source>
        <dbReference type="ARBA" id="ARBA00023170"/>
    </source>
</evidence>
<comment type="subcellular location">
    <subcellularLocation>
        <location evidence="1">Membrane</location>
        <topology evidence="1">Single-pass membrane protein</topology>
    </subcellularLocation>
</comment>
<evidence type="ECO:0000313" key="11">
    <source>
        <dbReference type="Proteomes" id="UP000238322"/>
    </source>
</evidence>
<evidence type="ECO:0008006" key="12">
    <source>
        <dbReference type="Google" id="ProtNLM"/>
    </source>
</evidence>
<dbReference type="InterPro" id="IPR052422">
    <property type="entry name" value="Auxin_Ser/Thr_Kinase"/>
</dbReference>
<evidence type="ECO:0000256" key="1">
    <source>
        <dbReference type="ARBA" id="ARBA00004167"/>
    </source>
</evidence>
<comment type="caution">
    <text evidence="10">The sequence shown here is derived from an EMBL/GenBank/DDBJ whole genome shotgun (WGS) entry which is preliminary data.</text>
</comment>
<evidence type="ECO:0000256" key="3">
    <source>
        <dbReference type="ARBA" id="ARBA00022692"/>
    </source>
</evidence>
<accession>A0A2S8FS92</accession>
<evidence type="ECO:0000256" key="4">
    <source>
        <dbReference type="ARBA" id="ARBA00022729"/>
    </source>
</evidence>
<evidence type="ECO:0000256" key="9">
    <source>
        <dbReference type="ARBA" id="ARBA00023180"/>
    </source>
</evidence>
<evidence type="ECO:0000256" key="7">
    <source>
        <dbReference type="ARBA" id="ARBA00023136"/>
    </source>
</evidence>
<keyword evidence="2" id="KW-0433">Leucine-rich repeat</keyword>
<protein>
    <recommendedName>
        <fullName evidence="12">Leucine Rich repeats (2 copies)</fullName>
    </recommendedName>
</protein>
<proteinExistence type="predicted"/>
<dbReference type="AlphaFoldDB" id="A0A2S8FS92"/>
<keyword evidence="4" id="KW-0732">Signal</keyword>
<evidence type="ECO:0000313" key="10">
    <source>
        <dbReference type="EMBL" id="PQO34714.1"/>
    </source>
</evidence>
<evidence type="ECO:0000256" key="5">
    <source>
        <dbReference type="ARBA" id="ARBA00022737"/>
    </source>
</evidence>
<keyword evidence="3" id="KW-0812">Transmembrane</keyword>
<keyword evidence="8" id="KW-0675">Receptor</keyword>
<dbReference type="EMBL" id="PUHY01000010">
    <property type="protein sequence ID" value="PQO34714.1"/>
    <property type="molecule type" value="Genomic_DNA"/>
</dbReference>
<keyword evidence="6" id="KW-1133">Transmembrane helix</keyword>
<gene>
    <name evidence="10" type="ORF">C5Y83_14525</name>
</gene>
<sequence>MTAPQFTLRLLIVGVLLLLSVGSVRQAWADDRDYESPEIRRAVQLLQKNGAHVDFYENYEEQTSYYVNLYGTRANEENLQALLALPRVERLWLGANFELSPRTWNVISQLSELQHLHVFGKATDNDLMQIAQFSNLVSLQLDGNQFTPVGLWYLEELTQLEQLSVKVDGNASEYFSYLSRLPKLSQLSIYDANAKSVSLDGIENLHEIETLSISFGNVPGRTLQSLSGLTKLKTLTLSNATFQSADMDVFRKLNNLEHLNLHHCEFPADNFDAFEGLQKVQHLAISHSNLIDAAMLSLSKLKSLNYLYLHLTPITDKGLENLRDAHRLETLHLRNTEVTQAGVDQLSEKLPNLRVIAPLSN</sequence>
<dbReference type="OrthoDB" id="232968at2"/>
<dbReference type="InterPro" id="IPR032675">
    <property type="entry name" value="LRR_dom_sf"/>
</dbReference>
<organism evidence="10 11">
    <name type="scientific">Blastopirellula marina</name>
    <dbReference type="NCBI Taxonomy" id="124"/>
    <lineage>
        <taxon>Bacteria</taxon>
        <taxon>Pseudomonadati</taxon>
        <taxon>Planctomycetota</taxon>
        <taxon>Planctomycetia</taxon>
        <taxon>Pirellulales</taxon>
        <taxon>Pirellulaceae</taxon>
        <taxon>Blastopirellula</taxon>
    </lineage>
</organism>
<keyword evidence="5" id="KW-0677">Repeat</keyword>
<evidence type="ECO:0000256" key="2">
    <source>
        <dbReference type="ARBA" id="ARBA00022614"/>
    </source>
</evidence>
<evidence type="ECO:0000256" key="6">
    <source>
        <dbReference type="ARBA" id="ARBA00022989"/>
    </source>
</evidence>
<keyword evidence="7" id="KW-0472">Membrane</keyword>
<reference evidence="10 11" key="1">
    <citation type="submission" date="2018-02" db="EMBL/GenBank/DDBJ databases">
        <title>Comparative genomes isolates from brazilian mangrove.</title>
        <authorList>
            <person name="Araujo J.E."/>
            <person name="Taketani R.G."/>
            <person name="Silva M.C.P."/>
            <person name="Loureco M.V."/>
            <person name="Andreote F.D."/>
        </authorList>
    </citation>
    <scope>NUCLEOTIDE SEQUENCE [LARGE SCALE GENOMIC DNA]</scope>
    <source>
        <strain evidence="10 11">Hex-1 MGV</strain>
    </source>
</reference>
<dbReference type="SUPFAM" id="SSF52047">
    <property type="entry name" value="RNI-like"/>
    <property type="match status" value="1"/>
</dbReference>
<keyword evidence="9" id="KW-0325">Glycoprotein</keyword>
<dbReference type="Proteomes" id="UP000238322">
    <property type="component" value="Unassembled WGS sequence"/>
</dbReference>
<dbReference type="GO" id="GO:0016020">
    <property type="term" value="C:membrane"/>
    <property type="evidence" value="ECO:0007669"/>
    <property type="project" value="UniProtKB-SubCell"/>
</dbReference>
<dbReference type="RefSeq" id="WP_105330444.1">
    <property type="nucleotide sequence ID" value="NZ_PUHY01000010.1"/>
</dbReference>